<sequence length="231" mass="25676">MANLRGAKDIFGQFLSSGLPKLHKLRGCTWIEDLIREGVTHSKALLSISAAIRGAFQDGGQDLSVSRLEHLGFALHILQLEASQAQGTLQAGTLTAGILLYTFYFLQGWPCTHLLQIFSAYCLQTFMTPQALELEDDRNICTALESIAVMDLPFFVLGRRTPSAGIWKRFRKTQDTWRQGRLAGSEPITGMPRSLLDIFASADTDNESRRDAVLSFWTWQGGNVGALQCYF</sequence>
<comment type="caution">
    <text evidence="1">The sequence shown here is derived from an EMBL/GenBank/DDBJ whole genome shotgun (WGS) entry which is preliminary data.</text>
</comment>
<dbReference type="Proteomes" id="UP000777438">
    <property type="component" value="Unassembled WGS sequence"/>
</dbReference>
<dbReference type="EMBL" id="JAGPYM010000025">
    <property type="protein sequence ID" value="KAH6880651.1"/>
    <property type="molecule type" value="Genomic_DNA"/>
</dbReference>
<evidence type="ECO:0000313" key="1">
    <source>
        <dbReference type="EMBL" id="KAH6880651.1"/>
    </source>
</evidence>
<dbReference type="OrthoDB" id="5063527at2759"/>
<dbReference type="AlphaFoldDB" id="A0A9P8VVL9"/>
<gene>
    <name evidence="1" type="ORF">B0T10DRAFT_495069</name>
</gene>
<protein>
    <submittedName>
        <fullName evidence="1">Uncharacterized protein</fullName>
    </submittedName>
</protein>
<organism evidence="1 2">
    <name type="scientific">Thelonectria olida</name>
    <dbReference type="NCBI Taxonomy" id="1576542"/>
    <lineage>
        <taxon>Eukaryota</taxon>
        <taxon>Fungi</taxon>
        <taxon>Dikarya</taxon>
        <taxon>Ascomycota</taxon>
        <taxon>Pezizomycotina</taxon>
        <taxon>Sordariomycetes</taxon>
        <taxon>Hypocreomycetidae</taxon>
        <taxon>Hypocreales</taxon>
        <taxon>Nectriaceae</taxon>
        <taxon>Thelonectria</taxon>
    </lineage>
</organism>
<keyword evidence="2" id="KW-1185">Reference proteome</keyword>
<evidence type="ECO:0000313" key="2">
    <source>
        <dbReference type="Proteomes" id="UP000777438"/>
    </source>
</evidence>
<proteinExistence type="predicted"/>
<reference evidence="1 2" key="1">
    <citation type="journal article" date="2021" name="Nat. Commun.">
        <title>Genetic determinants of endophytism in the Arabidopsis root mycobiome.</title>
        <authorList>
            <person name="Mesny F."/>
            <person name="Miyauchi S."/>
            <person name="Thiergart T."/>
            <person name="Pickel B."/>
            <person name="Atanasova L."/>
            <person name="Karlsson M."/>
            <person name="Huettel B."/>
            <person name="Barry K.W."/>
            <person name="Haridas S."/>
            <person name="Chen C."/>
            <person name="Bauer D."/>
            <person name="Andreopoulos W."/>
            <person name="Pangilinan J."/>
            <person name="LaButti K."/>
            <person name="Riley R."/>
            <person name="Lipzen A."/>
            <person name="Clum A."/>
            <person name="Drula E."/>
            <person name="Henrissat B."/>
            <person name="Kohler A."/>
            <person name="Grigoriev I.V."/>
            <person name="Martin F.M."/>
            <person name="Hacquard S."/>
        </authorList>
    </citation>
    <scope>NUCLEOTIDE SEQUENCE [LARGE SCALE GENOMIC DNA]</scope>
    <source>
        <strain evidence="1 2">MPI-CAGE-CH-0241</strain>
    </source>
</reference>
<name>A0A9P8VVL9_9HYPO</name>
<accession>A0A9P8VVL9</accession>